<evidence type="ECO:0000313" key="2">
    <source>
        <dbReference type="EMBL" id="OBU01356.2"/>
    </source>
</evidence>
<feature type="compositionally biased region" description="Polar residues" evidence="1">
    <location>
        <begin position="287"/>
        <end position="299"/>
    </location>
</feature>
<dbReference type="Gene3D" id="3.20.20.80">
    <property type="entry name" value="Glycosidases"/>
    <property type="match status" value="1"/>
</dbReference>
<dbReference type="EMBL" id="KV460206">
    <property type="protein sequence ID" value="OBU01356.2"/>
    <property type="molecule type" value="Genomic_DNA"/>
</dbReference>
<feature type="compositionally biased region" description="Basic and acidic residues" evidence="1">
    <location>
        <begin position="273"/>
        <end position="285"/>
    </location>
</feature>
<sequence>MDQLGHRSVGSYDDAETLAQKRDFGNSRCLGGLMVWALDQVDQESKSVIYPKEWTAEEIKEAESEVQDQEAQGVCYTTACNAKCRIGDHEAAQMNGQPGQLSTADRCPSSQYRRLCCSKGTLMGKCKWRGYRGLGLSCMGSCHVDEFTLTQNTNHKSGNEEQSCMSRTQSFCCLNFSPPISKEQIVEKAKGEATDLALEVAASVALEIAAKAFCRIAISAALMPLSFIPFVGWIIRLAVQAAVPALANLCAKGIAKAGKGIFKFRGKDDEIPYDKPTKPKVERKPSASPTRISTKSNTCSGKNLQKRLRDETKTVSVAVAPSSEVVVVKTCSGDLYPQACLNYRSIIREHPEHASVTCINKYGRAPRDEVAKYRADHHKGWWDGFMREANVNCERDEYPSAEMWHGRDTNVWIRFLPRTENKGAGQMFKDVCPDKVVSNNLGVPSKSHIIPGNGGCGGRDTTVYTQEYKITNTVFSMAYTNMPAYGDGGMAENPCYPEILIADPGFALKTEDPWYKKPANVHRQSNWALYKKPPHPDLLLLAAIGGWPKNGHTKRDTDGGLDPEEIFIDEENSTRRPTEEELLRNFGLLRCKDGCEEEMEDLGIVLLPYAQGSSTSPSTVDATTTALNTLPTTLSKVLITATEILDEVASLITPPPMN</sequence>
<accession>A0A2P2SX03</accession>
<dbReference type="STRING" id="342668.A0A2P2SX03"/>
<protein>
    <submittedName>
        <fullName evidence="2">Uncharacterized protein</fullName>
    </submittedName>
</protein>
<keyword evidence="3" id="KW-1185">Reference proteome</keyword>
<dbReference type="Proteomes" id="UP000091956">
    <property type="component" value="Unassembled WGS sequence"/>
</dbReference>
<feature type="region of interest" description="Disordered" evidence="1">
    <location>
        <begin position="273"/>
        <end position="299"/>
    </location>
</feature>
<dbReference type="GeneID" id="28833639"/>
<dbReference type="RefSeq" id="XP_059320115.1">
    <property type="nucleotide sequence ID" value="XM_059463256.1"/>
</dbReference>
<reference evidence="3" key="2">
    <citation type="journal article" date="2018" name="Nat. Commun.">
        <title>Extreme sensitivity to ultraviolet light in the fungal pathogen causing white-nose syndrome of bats.</title>
        <authorList>
            <person name="Palmer J.M."/>
            <person name="Drees K.P."/>
            <person name="Foster J.T."/>
            <person name="Lindner D.L."/>
        </authorList>
    </citation>
    <scope>NUCLEOTIDE SEQUENCE [LARGE SCALE GENOMIC DNA]</scope>
    <source>
        <strain evidence="3">UAMH 10579</strain>
    </source>
</reference>
<evidence type="ECO:0000256" key="1">
    <source>
        <dbReference type="SAM" id="MobiDB-lite"/>
    </source>
</evidence>
<proteinExistence type="predicted"/>
<organism evidence="2 3">
    <name type="scientific">Pseudogymnoascus verrucosus</name>
    <dbReference type="NCBI Taxonomy" id="342668"/>
    <lineage>
        <taxon>Eukaryota</taxon>
        <taxon>Fungi</taxon>
        <taxon>Dikarya</taxon>
        <taxon>Ascomycota</taxon>
        <taxon>Pezizomycotina</taxon>
        <taxon>Leotiomycetes</taxon>
        <taxon>Thelebolales</taxon>
        <taxon>Thelebolaceae</taxon>
        <taxon>Pseudogymnoascus</taxon>
    </lineage>
</organism>
<name>A0A2P2SX03_9PEZI</name>
<gene>
    <name evidence="2" type="ORF">VE01_00253</name>
</gene>
<reference evidence="2 3" key="1">
    <citation type="submission" date="2016-03" db="EMBL/GenBank/DDBJ databases">
        <title>Comparative genomics of Pseudogymnoascus destructans, the fungus causing white-nose syndrome of bats.</title>
        <authorList>
            <person name="Palmer J.M."/>
            <person name="Drees K.P."/>
            <person name="Foster J.T."/>
            <person name="Lindner D.L."/>
        </authorList>
    </citation>
    <scope>NUCLEOTIDE SEQUENCE [LARGE SCALE GENOMIC DNA]</scope>
    <source>
        <strain evidence="2 3">UAMH 10579</strain>
    </source>
</reference>
<dbReference type="AlphaFoldDB" id="A0A2P2SX03"/>
<evidence type="ECO:0000313" key="3">
    <source>
        <dbReference type="Proteomes" id="UP000091956"/>
    </source>
</evidence>